<evidence type="ECO:0000256" key="10">
    <source>
        <dbReference type="SAM" id="SignalP"/>
    </source>
</evidence>
<keyword evidence="6 9" id="KW-0133">Cell shape</keyword>
<keyword evidence="7 9" id="KW-0573">Peptidoglycan synthesis</keyword>
<feature type="domain" description="L,D-TPase catalytic" evidence="12">
    <location>
        <begin position="103"/>
        <end position="238"/>
    </location>
</feature>
<dbReference type="Gene3D" id="3.10.350.10">
    <property type="entry name" value="LysM domain"/>
    <property type="match status" value="1"/>
</dbReference>
<dbReference type="Pfam" id="PF03734">
    <property type="entry name" value="YkuD"/>
    <property type="match status" value="1"/>
</dbReference>
<organism evidence="13 14">
    <name type="scientific">Bowmanella dokdonensis</name>
    <dbReference type="NCBI Taxonomy" id="751969"/>
    <lineage>
        <taxon>Bacteria</taxon>
        <taxon>Pseudomonadati</taxon>
        <taxon>Pseudomonadota</taxon>
        <taxon>Gammaproteobacteria</taxon>
        <taxon>Alteromonadales</taxon>
        <taxon>Alteromonadaceae</taxon>
        <taxon>Bowmanella</taxon>
    </lineage>
</organism>
<dbReference type="GO" id="GO:0071972">
    <property type="term" value="F:peptidoglycan L,D-transpeptidase activity"/>
    <property type="evidence" value="ECO:0007669"/>
    <property type="project" value="TreeGrafter"/>
</dbReference>
<evidence type="ECO:0000256" key="8">
    <source>
        <dbReference type="ARBA" id="ARBA00023316"/>
    </source>
</evidence>
<evidence type="ECO:0000256" key="9">
    <source>
        <dbReference type="PROSITE-ProRule" id="PRU01373"/>
    </source>
</evidence>
<feature type="signal peptide" evidence="10">
    <location>
        <begin position="1"/>
        <end position="30"/>
    </location>
</feature>
<dbReference type="InterPro" id="IPR038063">
    <property type="entry name" value="Transpep_catalytic_dom"/>
</dbReference>
<dbReference type="PROSITE" id="PS51782">
    <property type="entry name" value="LYSM"/>
    <property type="match status" value="1"/>
</dbReference>
<evidence type="ECO:0000256" key="2">
    <source>
        <dbReference type="ARBA" id="ARBA00005992"/>
    </source>
</evidence>
<dbReference type="PANTHER" id="PTHR30582:SF24">
    <property type="entry name" value="L,D-TRANSPEPTIDASE ERFK_SRFK-RELATED"/>
    <property type="match status" value="1"/>
</dbReference>
<dbReference type="Proteomes" id="UP000664654">
    <property type="component" value="Unassembled WGS sequence"/>
</dbReference>
<dbReference type="Pfam" id="PF01476">
    <property type="entry name" value="LysM"/>
    <property type="match status" value="1"/>
</dbReference>
<dbReference type="InterPro" id="IPR018392">
    <property type="entry name" value="LysM"/>
</dbReference>
<dbReference type="GO" id="GO:0016757">
    <property type="term" value="F:glycosyltransferase activity"/>
    <property type="evidence" value="ECO:0007669"/>
    <property type="project" value="UniProtKB-KW"/>
</dbReference>
<dbReference type="SUPFAM" id="SSF141523">
    <property type="entry name" value="L,D-transpeptidase catalytic domain-like"/>
    <property type="match status" value="1"/>
</dbReference>
<evidence type="ECO:0000256" key="7">
    <source>
        <dbReference type="ARBA" id="ARBA00022984"/>
    </source>
</evidence>
<dbReference type="GO" id="GO:0008360">
    <property type="term" value="P:regulation of cell shape"/>
    <property type="evidence" value="ECO:0007669"/>
    <property type="project" value="UniProtKB-UniRule"/>
</dbReference>
<evidence type="ECO:0000256" key="3">
    <source>
        <dbReference type="ARBA" id="ARBA00022676"/>
    </source>
</evidence>
<dbReference type="EMBL" id="JAFKCV010000002">
    <property type="protein sequence ID" value="MBN7824296.1"/>
    <property type="molecule type" value="Genomic_DNA"/>
</dbReference>
<evidence type="ECO:0000256" key="5">
    <source>
        <dbReference type="ARBA" id="ARBA00022801"/>
    </source>
</evidence>
<dbReference type="PROSITE" id="PS52029">
    <property type="entry name" value="LD_TPASE"/>
    <property type="match status" value="1"/>
</dbReference>
<dbReference type="SMART" id="SM00257">
    <property type="entry name" value="LysM"/>
    <property type="match status" value="1"/>
</dbReference>
<proteinExistence type="inferred from homology"/>
<dbReference type="GO" id="GO:0005576">
    <property type="term" value="C:extracellular region"/>
    <property type="evidence" value="ECO:0007669"/>
    <property type="project" value="TreeGrafter"/>
</dbReference>
<evidence type="ECO:0000313" key="14">
    <source>
        <dbReference type="Proteomes" id="UP000664654"/>
    </source>
</evidence>
<comment type="caution">
    <text evidence="13">The sequence shown here is derived from an EMBL/GenBank/DDBJ whole genome shotgun (WGS) entry which is preliminary data.</text>
</comment>
<name>A0A939IQB5_9ALTE</name>
<dbReference type="AlphaFoldDB" id="A0A939IQB5"/>
<evidence type="ECO:0000256" key="1">
    <source>
        <dbReference type="ARBA" id="ARBA00004752"/>
    </source>
</evidence>
<sequence>MRKNLPICSPGLCRHWLSALLLTVHLPVAALTFDLPREGNDLVGKLYRVKATAGQTLVDIAEQHGLGFNEVKSANPGLDPWLIRTGQEVLIPARFILPPGPREGIVINLAEYRLYYYPRAAEQVMTYPIGIGRAGWDTPTGTSRVRGKAKDPWWRVPESVKRERLERGEKMPDFIPPGKDNPIGRHALTLDMPGYLLHGTNKNFGVGTRISHGCIRLYPKDIETLFNLVPEGTPVTIVNTPSKAGWWDNELYLEVQELTGPDKNQTTNLTPVIQAIVEARKGRQIAVNWDKAMGEGKLASGIPISVGSPPREVTPAG</sequence>
<keyword evidence="5" id="KW-0378">Hydrolase</keyword>
<feature type="active site" description="Proton donor/acceptor" evidence="9">
    <location>
        <position position="198"/>
    </location>
</feature>
<dbReference type="GO" id="GO:0018104">
    <property type="term" value="P:peptidoglycan-protein cross-linking"/>
    <property type="evidence" value="ECO:0007669"/>
    <property type="project" value="TreeGrafter"/>
</dbReference>
<dbReference type="CDD" id="cd16913">
    <property type="entry name" value="YkuD_like"/>
    <property type="match status" value="1"/>
</dbReference>
<accession>A0A939IQB5</accession>
<dbReference type="GO" id="GO:0071555">
    <property type="term" value="P:cell wall organization"/>
    <property type="evidence" value="ECO:0007669"/>
    <property type="project" value="UniProtKB-UniRule"/>
</dbReference>
<reference evidence="13" key="1">
    <citation type="submission" date="2021-03" db="EMBL/GenBank/DDBJ databases">
        <title>novel species isolated from a fishpond in China.</title>
        <authorList>
            <person name="Lu H."/>
            <person name="Cai Z."/>
        </authorList>
    </citation>
    <scope>NUCLEOTIDE SEQUENCE</scope>
    <source>
        <strain evidence="13">JCM 30855</strain>
    </source>
</reference>
<dbReference type="InterPro" id="IPR036779">
    <property type="entry name" value="LysM_dom_sf"/>
</dbReference>
<evidence type="ECO:0000313" key="13">
    <source>
        <dbReference type="EMBL" id="MBN7824296.1"/>
    </source>
</evidence>
<protein>
    <submittedName>
        <fullName evidence="13">L,D-transpeptidase family protein</fullName>
    </submittedName>
</protein>
<feature type="chain" id="PRO_5037873268" evidence="10">
    <location>
        <begin position="31"/>
        <end position="317"/>
    </location>
</feature>
<dbReference type="CDD" id="cd00118">
    <property type="entry name" value="LysM"/>
    <property type="match status" value="1"/>
</dbReference>
<keyword evidence="8 9" id="KW-0961">Cell wall biogenesis/degradation</keyword>
<keyword evidence="14" id="KW-1185">Reference proteome</keyword>
<keyword evidence="10" id="KW-0732">Signal</keyword>
<dbReference type="RefSeq" id="WP_206572417.1">
    <property type="nucleotide sequence ID" value="NZ_JAFKCV010000002.1"/>
</dbReference>
<gene>
    <name evidence="13" type="ORF">J0A66_03550</name>
</gene>
<evidence type="ECO:0000256" key="6">
    <source>
        <dbReference type="ARBA" id="ARBA00022960"/>
    </source>
</evidence>
<keyword evidence="3" id="KW-0328">Glycosyltransferase</keyword>
<dbReference type="PANTHER" id="PTHR30582">
    <property type="entry name" value="L,D-TRANSPEPTIDASE"/>
    <property type="match status" value="1"/>
</dbReference>
<dbReference type="SUPFAM" id="SSF54106">
    <property type="entry name" value="LysM domain"/>
    <property type="match status" value="1"/>
</dbReference>
<evidence type="ECO:0000256" key="4">
    <source>
        <dbReference type="ARBA" id="ARBA00022679"/>
    </source>
</evidence>
<feature type="domain" description="LysM" evidence="11">
    <location>
        <begin position="47"/>
        <end position="91"/>
    </location>
</feature>
<dbReference type="InterPro" id="IPR005490">
    <property type="entry name" value="LD_TPept_cat_dom"/>
</dbReference>
<comment type="pathway">
    <text evidence="1 9">Cell wall biogenesis; peptidoglycan biosynthesis.</text>
</comment>
<comment type="similarity">
    <text evidence="2">Belongs to the YkuD family.</text>
</comment>
<evidence type="ECO:0000259" key="11">
    <source>
        <dbReference type="PROSITE" id="PS51782"/>
    </source>
</evidence>
<dbReference type="InterPro" id="IPR050979">
    <property type="entry name" value="LD-transpeptidase"/>
</dbReference>
<keyword evidence="4" id="KW-0808">Transferase</keyword>
<dbReference type="Gene3D" id="2.40.440.10">
    <property type="entry name" value="L,D-transpeptidase catalytic domain-like"/>
    <property type="match status" value="1"/>
</dbReference>
<evidence type="ECO:0000259" key="12">
    <source>
        <dbReference type="PROSITE" id="PS52029"/>
    </source>
</evidence>
<feature type="active site" description="Nucleophile" evidence="9">
    <location>
        <position position="214"/>
    </location>
</feature>